<evidence type="ECO:0000313" key="3">
    <source>
        <dbReference type="Proteomes" id="UP000616608"/>
    </source>
</evidence>
<evidence type="ECO:0000256" key="1">
    <source>
        <dbReference type="SAM" id="Phobius"/>
    </source>
</evidence>
<comment type="caution">
    <text evidence="2">The sequence shown here is derived from an EMBL/GenBank/DDBJ whole genome shotgun (WGS) entry which is preliminary data.</text>
</comment>
<keyword evidence="1" id="KW-0812">Transmembrane</keyword>
<dbReference type="AlphaFoldDB" id="A0A917LE79"/>
<protein>
    <recommendedName>
        <fullName evidence="4">TFIIB-type zinc ribbon-containing protein</fullName>
    </recommendedName>
</protein>
<proteinExistence type="predicted"/>
<feature type="transmembrane region" description="Helical" evidence="1">
    <location>
        <begin position="341"/>
        <end position="363"/>
    </location>
</feature>
<evidence type="ECO:0000313" key="2">
    <source>
        <dbReference type="EMBL" id="GGG16270.1"/>
    </source>
</evidence>
<dbReference type="EMBL" id="BMJT01000002">
    <property type="protein sequence ID" value="GGG16270.1"/>
    <property type="molecule type" value="Genomic_DNA"/>
</dbReference>
<gene>
    <name evidence="2" type="ORF">GCM10007425_08250</name>
</gene>
<dbReference type="Proteomes" id="UP000616608">
    <property type="component" value="Unassembled WGS sequence"/>
</dbReference>
<keyword evidence="1" id="KW-1133">Transmembrane helix</keyword>
<reference evidence="2" key="2">
    <citation type="submission" date="2020-09" db="EMBL/GenBank/DDBJ databases">
        <authorList>
            <person name="Sun Q."/>
            <person name="Zhou Y."/>
        </authorList>
    </citation>
    <scope>NUCLEOTIDE SEQUENCE</scope>
    <source>
        <strain evidence="2">CGMCC 1.15760</strain>
    </source>
</reference>
<dbReference type="PANTHER" id="PTHR37826:SF3">
    <property type="entry name" value="J DOMAIN-CONTAINING PROTEIN"/>
    <property type="match status" value="1"/>
</dbReference>
<evidence type="ECO:0008006" key="4">
    <source>
        <dbReference type="Google" id="ProtNLM"/>
    </source>
</evidence>
<organism evidence="2 3">
    <name type="scientific">Lysinibacillus alkalisoli</name>
    <dbReference type="NCBI Taxonomy" id="1911548"/>
    <lineage>
        <taxon>Bacteria</taxon>
        <taxon>Bacillati</taxon>
        <taxon>Bacillota</taxon>
        <taxon>Bacilli</taxon>
        <taxon>Bacillales</taxon>
        <taxon>Bacillaceae</taxon>
        <taxon>Lysinibacillus</taxon>
    </lineage>
</organism>
<dbReference type="RefSeq" id="WP_188613747.1">
    <property type="nucleotide sequence ID" value="NZ_BMJT01000002.1"/>
</dbReference>
<dbReference type="PANTHER" id="PTHR37826">
    <property type="entry name" value="FLOTILLIN BAND_7_5 DOMAIN PROTEIN"/>
    <property type="match status" value="1"/>
</dbReference>
<sequence length="369" mass="41850">MTQSAETTVSQFKCPSCGGNAVFDPEVGQLRCPFCDTEIEIARTTKQNVELDFLQALQVEDEEWAPGLRVFHCDNCGAETVLSEHTVADFCSFCGSSHIEQTDHNTGIRPALVVPFQVSHQQAIDAFKKWIKARYMAPGKLRTMHQLDRLTGIYIPYWTYDTDTYSTYTVKVGIHYYVQETYTTTDSNGNTVTQTRMVQKTRWHFENGTHREFFDDVLIRATNQANGHLIKKIEPFGLQQLVDYNDAYLSGFIAERYAVPLENGWHLAKSKVDQGIESSIESKTAGDIVIVMQCDTDYNDITYKHLLLPIWISSFRYNGKVYPFIINGQSGRVAGESPVSWVKVTCIVVLSIAFIAFLYFGFLSDNPIF</sequence>
<reference evidence="2" key="1">
    <citation type="journal article" date="2014" name="Int. J. Syst. Evol. Microbiol.">
        <title>Complete genome sequence of Corynebacterium casei LMG S-19264T (=DSM 44701T), isolated from a smear-ripened cheese.</title>
        <authorList>
            <consortium name="US DOE Joint Genome Institute (JGI-PGF)"/>
            <person name="Walter F."/>
            <person name="Albersmeier A."/>
            <person name="Kalinowski J."/>
            <person name="Ruckert C."/>
        </authorList>
    </citation>
    <scope>NUCLEOTIDE SEQUENCE</scope>
    <source>
        <strain evidence="2">CGMCC 1.15760</strain>
    </source>
</reference>
<name>A0A917LE79_9BACI</name>
<accession>A0A917LE79</accession>
<keyword evidence="3" id="KW-1185">Reference proteome</keyword>
<dbReference type="Gene3D" id="2.20.28.30">
    <property type="entry name" value="RNA polymerase ii, chain L"/>
    <property type="match status" value="1"/>
</dbReference>
<keyword evidence="1" id="KW-0472">Membrane</keyword>